<evidence type="ECO:0000259" key="2">
    <source>
        <dbReference type="PROSITE" id="PS50102"/>
    </source>
</evidence>
<dbReference type="SMART" id="SM00360">
    <property type="entry name" value="RRM"/>
    <property type="match status" value="1"/>
</dbReference>
<feature type="domain" description="RRM" evidence="2">
    <location>
        <begin position="3"/>
        <end position="82"/>
    </location>
</feature>
<dbReference type="AlphaFoldDB" id="A0A1Z3HVK4"/>
<keyword evidence="4" id="KW-1185">Reference proteome</keyword>
<evidence type="ECO:0000256" key="1">
    <source>
        <dbReference type="SAM" id="MobiDB-lite"/>
    </source>
</evidence>
<gene>
    <name evidence="3" type="primary">rbpE_2</name>
    <name evidence="3" type="ORF">XM38_053090</name>
</gene>
<dbReference type="Proteomes" id="UP000191901">
    <property type="component" value="Chromosome"/>
</dbReference>
<sequence>MSVRLYVGNLPKELERQDLEAVFAECSEDVVSIKLISDRKTGKCRGFGFVTVKDESKADEIAEKYNGYLLQDTPLKVEKALPRSKSKSDDGSADTNNGSGSRRNKSNKGSKSGRRDSGSSGSSAAQPDPRWADELAKLKELLATQTTSS</sequence>
<reference evidence="3 4" key="1">
    <citation type="journal article" date="2016" name="Biochim. Biophys. Acta">
        <title>Characterization of red-shifted phycobilisomes isolated from the chlorophyll f-containing cyanobacterium Halomicronema hongdechloris.</title>
        <authorList>
            <person name="Li Y."/>
            <person name="Lin Y."/>
            <person name="Garvey C.J."/>
            <person name="Birch D."/>
            <person name="Corkery R.W."/>
            <person name="Loughlin P.C."/>
            <person name="Scheer H."/>
            <person name="Willows R.D."/>
            <person name="Chen M."/>
        </authorList>
    </citation>
    <scope>NUCLEOTIDE SEQUENCE [LARGE SCALE GENOMIC DNA]</scope>
    <source>
        <strain evidence="3 4">C2206</strain>
    </source>
</reference>
<dbReference type="InterPro" id="IPR012677">
    <property type="entry name" value="Nucleotide-bd_a/b_plait_sf"/>
</dbReference>
<accession>A0A1Z3HVK4</accession>
<organism evidence="3 4">
    <name type="scientific">Halomicronema hongdechloris C2206</name>
    <dbReference type="NCBI Taxonomy" id="1641165"/>
    <lineage>
        <taxon>Bacteria</taxon>
        <taxon>Bacillati</taxon>
        <taxon>Cyanobacteriota</taxon>
        <taxon>Cyanophyceae</taxon>
        <taxon>Nodosilineales</taxon>
        <taxon>Nodosilineaceae</taxon>
        <taxon>Halomicronema</taxon>
    </lineage>
</organism>
<dbReference type="OrthoDB" id="465167at2"/>
<dbReference type="InterPro" id="IPR000504">
    <property type="entry name" value="RRM_dom"/>
</dbReference>
<dbReference type="STRING" id="1641165.XM38_21035"/>
<dbReference type="Gene3D" id="3.30.70.330">
    <property type="match status" value="1"/>
</dbReference>
<dbReference type="PANTHER" id="PTHR15241:SF304">
    <property type="entry name" value="RRM DOMAIN-CONTAINING PROTEIN"/>
    <property type="match status" value="1"/>
</dbReference>
<dbReference type="EMBL" id="CP021983">
    <property type="protein sequence ID" value="ASC74334.1"/>
    <property type="molecule type" value="Genomic_DNA"/>
</dbReference>
<dbReference type="Pfam" id="PF00076">
    <property type="entry name" value="RRM_1"/>
    <property type="match status" value="1"/>
</dbReference>
<evidence type="ECO:0000313" key="4">
    <source>
        <dbReference type="Proteomes" id="UP000191901"/>
    </source>
</evidence>
<feature type="compositionally biased region" description="Basic and acidic residues" evidence="1">
    <location>
        <begin position="79"/>
        <end position="90"/>
    </location>
</feature>
<dbReference type="SUPFAM" id="SSF54928">
    <property type="entry name" value="RNA-binding domain, RBD"/>
    <property type="match status" value="1"/>
</dbReference>
<evidence type="ECO:0000313" key="3">
    <source>
        <dbReference type="EMBL" id="ASC74334.1"/>
    </source>
</evidence>
<dbReference type="KEGG" id="hhg:XM38_053090"/>
<feature type="region of interest" description="Disordered" evidence="1">
    <location>
        <begin position="79"/>
        <end position="134"/>
    </location>
</feature>
<dbReference type="PROSITE" id="PS50102">
    <property type="entry name" value="RRM"/>
    <property type="match status" value="1"/>
</dbReference>
<dbReference type="RefSeq" id="WP_080812400.1">
    <property type="nucleotide sequence ID" value="NZ_CP021983.2"/>
</dbReference>
<dbReference type="GO" id="GO:0003723">
    <property type="term" value="F:RNA binding"/>
    <property type="evidence" value="ECO:0007669"/>
    <property type="project" value="InterPro"/>
</dbReference>
<feature type="compositionally biased region" description="Basic residues" evidence="1">
    <location>
        <begin position="102"/>
        <end position="112"/>
    </location>
</feature>
<dbReference type="PANTHER" id="PTHR15241">
    <property type="entry name" value="TRANSFORMER-2-RELATED"/>
    <property type="match status" value="1"/>
</dbReference>
<protein>
    <submittedName>
        <fullName evidence="3">RNA-binding protein RbpE</fullName>
    </submittedName>
</protein>
<proteinExistence type="predicted"/>
<name>A0A1Z3HVK4_9CYAN</name>
<dbReference type="InterPro" id="IPR035979">
    <property type="entry name" value="RBD_domain_sf"/>
</dbReference>